<evidence type="ECO:0000313" key="1">
    <source>
        <dbReference type="EMBL" id="WOB06105.1"/>
    </source>
</evidence>
<accession>A0ABZ0CT27</accession>
<dbReference type="EMBL" id="CP136336">
    <property type="protein sequence ID" value="WOB06105.1"/>
    <property type="molecule type" value="Genomic_DNA"/>
</dbReference>
<gene>
    <name evidence="1" type="primary">tssJ</name>
    <name evidence="1" type="ORF">RXV79_14350</name>
</gene>
<dbReference type="InterPro" id="IPR006311">
    <property type="entry name" value="TAT_signal"/>
</dbReference>
<dbReference type="Proteomes" id="UP001303946">
    <property type="component" value="Chromosome"/>
</dbReference>
<reference evidence="1 2" key="1">
    <citation type="submission" date="2023-10" db="EMBL/GenBank/DDBJ databases">
        <title>Bacteria for the degradation of biodegradable plastic PBAT(Polybutylene adipate terephthalate).</title>
        <authorList>
            <person name="Weon H.-Y."/>
            <person name="Yeon J."/>
        </authorList>
    </citation>
    <scope>NUCLEOTIDE SEQUENCE [LARGE SCALE GENOMIC DNA]</scope>
    <source>
        <strain evidence="1 2">SBD 7-3</strain>
    </source>
</reference>
<dbReference type="Gene3D" id="2.60.40.4150">
    <property type="entry name" value="Type VI secretion system, lipoprotein SciN"/>
    <property type="match status" value="1"/>
</dbReference>
<organism evidence="1 2">
    <name type="scientific">Piscinibacter gummiphilus</name>
    <dbReference type="NCBI Taxonomy" id="946333"/>
    <lineage>
        <taxon>Bacteria</taxon>
        <taxon>Pseudomonadati</taxon>
        <taxon>Pseudomonadota</taxon>
        <taxon>Betaproteobacteria</taxon>
        <taxon>Burkholderiales</taxon>
        <taxon>Sphaerotilaceae</taxon>
        <taxon>Piscinibacter</taxon>
    </lineage>
</organism>
<dbReference type="PANTHER" id="PTHR37625:SF4">
    <property type="entry name" value="OUTER MEMBRANE LIPOPROTEIN"/>
    <property type="match status" value="1"/>
</dbReference>
<protein>
    <submittedName>
        <fullName evidence="1">Type VI secretion system lipoprotein TssJ</fullName>
    </submittedName>
</protein>
<dbReference type="InterPro" id="IPR017734">
    <property type="entry name" value="T6SS_SciN"/>
</dbReference>
<dbReference type="PANTHER" id="PTHR37625">
    <property type="entry name" value="OUTER MEMBRANE LIPOPROTEIN-RELATED"/>
    <property type="match status" value="1"/>
</dbReference>
<dbReference type="PROSITE" id="PS51318">
    <property type="entry name" value="TAT"/>
    <property type="match status" value="1"/>
</dbReference>
<proteinExistence type="predicted"/>
<name>A0ABZ0CT27_9BURK</name>
<dbReference type="RefSeq" id="WP_316698407.1">
    <property type="nucleotide sequence ID" value="NZ_CP136336.1"/>
</dbReference>
<evidence type="ECO:0000313" key="2">
    <source>
        <dbReference type="Proteomes" id="UP001303946"/>
    </source>
</evidence>
<keyword evidence="1" id="KW-0449">Lipoprotein</keyword>
<dbReference type="NCBIfam" id="TIGR03352">
    <property type="entry name" value="VI_chp_3"/>
    <property type="match status" value="1"/>
</dbReference>
<dbReference type="InterPro" id="IPR038706">
    <property type="entry name" value="Type_VI_SciN-like_sf"/>
</dbReference>
<dbReference type="Pfam" id="PF12790">
    <property type="entry name" value="T6SS-SciN"/>
    <property type="match status" value="1"/>
</dbReference>
<keyword evidence="2" id="KW-1185">Reference proteome</keyword>
<sequence length="165" mass="17939">MTHLSLLQDRRRWLLSATGAAAAVALPGCGMFSSGPATLSTTVVASAQVNPDARRRPSPVVVRVFELKAPTLFEQADFVSLFEKDQAVLAAEFVSREEFVLRPGDTKPINKPLSPDTKFIGVMAAFRELERARWRAVVPVVAGKKNVLEIGLDGIVIQAKRTSPK</sequence>